<evidence type="ECO:0000313" key="5">
    <source>
        <dbReference type="Proteomes" id="UP000037460"/>
    </source>
</evidence>
<keyword evidence="2" id="KW-1133">Transmembrane helix</keyword>
<keyword evidence="5" id="KW-1185">Reference proteome</keyword>
<evidence type="ECO:0000256" key="1">
    <source>
        <dbReference type="SAM" id="MobiDB-lite"/>
    </source>
</evidence>
<dbReference type="EMBL" id="JWZX01002517">
    <property type="protein sequence ID" value="KOO28769.1"/>
    <property type="molecule type" value="Genomic_DNA"/>
</dbReference>
<feature type="region of interest" description="Disordered" evidence="1">
    <location>
        <begin position="226"/>
        <end position="279"/>
    </location>
</feature>
<proteinExistence type="predicted"/>
<keyword evidence="2" id="KW-0472">Membrane</keyword>
<dbReference type="Gene3D" id="2.60.40.790">
    <property type="match status" value="1"/>
</dbReference>
<feature type="compositionally biased region" description="Basic and acidic residues" evidence="1">
    <location>
        <begin position="263"/>
        <end position="272"/>
    </location>
</feature>
<keyword evidence="2" id="KW-0812">Transmembrane</keyword>
<name>A0A0M0JQ96_9EUKA</name>
<evidence type="ECO:0000259" key="3">
    <source>
        <dbReference type="PROSITE" id="PS51203"/>
    </source>
</evidence>
<dbReference type="InterPro" id="IPR007052">
    <property type="entry name" value="CS_dom"/>
</dbReference>
<comment type="caution">
    <text evidence="4">The sequence shown here is derived from an EMBL/GenBank/DDBJ whole genome shotgun (WGS) entry which is preliminary data.</text>
</comment>
<protein>
    <submittedName>
        <fullName evidence="4">Cs domain-containing protein</fullName>
    </submittedName>
</protein>
<feature type="compositionally biased region" description="Basic and acidic residues" evidence="1">
    <location>
        <begin position="226"/>
        <end position="237"/>
    </location>
</feature>
<dbReference type="CDD" id="cd06463">
    <property type="entry name" value="p23_like"/>
    <property type="match status" value="1"/>
</dbReference>
<feature type="domain" description="CS" evidence="3">
    <location>
        <begin position="87"/>
        <end position="192"/>
    </location>
</feature>
<dbReference type="AlphaFoldDB" id="A0A0M0JQ96"/>
<evidence type="ECO:0000313" key="4">
    <source>
        <dbReference type="EMBL" id="KOO28769.1"/>
    </source>
</evidence>
<feature type="compositionally biased region" description="Low complexity" evidence="1">
    <location>
        <begin position="238"/>
        <end position="250"/>
    </location>
</feature>
<organism evidence="4 5">
    <name type="scientific">Chrysochromulina tobinii</name>
    <dbReference type="NCBI Taxonomy" id="1460289"/>
    <lineage>
        <taxon>Eukaryota</taxon>
        <taxon>Haptista</taxon>
        <taxon>Haptophyta</taxon>
        <taxon>Prymnesiophyceae</taxon>
        <taxon>Prymnesiales</taxon>
        <taxon>Chrysochromulinaceae</taxon>
        <taxon>Chrysochromulina</taxon>
    </lineage>
</organism>
<gene>
    <name evidence="4" type="ORF">Ctob_010823</name>
</gene>
<dbReference type="Proteomes" id="UP000037460">
    <property type="component" value="Unassembled WGS sequence"/>
</dbReference>
<evidence type="ECO:0000256" key="2">
    <source>
        <dbReference type="SAM" id="Phobius"/>
    </source>
</evidence>
<sequence>MLDDGFAFDDEASIVAWAEGPGSDVQHDGATVCAALRRGWQSAARALVRTATDAGRTRIRHFAEFRRRETTSVVQLLQSTVHTADATIVPAVQWAQNGSTVAVMVRFSPKKHGPVSVSVVDKPEVSLTASHLSFTGEGNSVNGGKRLRFALELPFTHDIVPEASTFNPSGTGGRVTLHLAKAKTNEHWATLARAITASDGSDGHKPRRVGPISSWFEMQMQFEEEARAREVTAKEAAAEATEELSQQAEARASKKAKRGGAGSKDRSKDRSMDPSAAASTVEVIRAMEAKLKRATEGKQPGTGNRKSKWLGRVLEVFTAGSLQRRIPKQLTEMISNESSFAAVVAFAIAFLCTMATAFVSALVKRAQATSRRSAGAKDC</sequence>
<dbReference type="InterPro" id="IPR008978">
    <property type="entry name" value="HSP20-like_chaperone"/>
</dbReference>
<dbReference type="SUPFAM" id="SSF49764">
    <property type="entry name" value="HSP20-like chaperones"/>
    <property type="match status" value="1"/>
</dbReference>
<dbReference type="PROSITE" id="PS51203">
    <property type="entry name" value="CS"/>
    <property type="match status" value="1"/>
</dbReference>
<reference evidence="5" key="1">
    <citation type="journal article" date="2015" name="PLoS Genet.">
        <title>Genome Sequence and Transcriptome Analyses of Chrysochromulina tobin: Metabolic Tools for Enhanced Algal Fitness in the Prominent Order Prymnesiales (Haptophyceae).</title>
        <authorList>
            <person name="Hovde B.T."/>
            <person name="Deodato C.R."/>
            <person name="Hunsperger H.M."/>
            <person name="Ryken S.A."/>
            <person name="Yost W."/>
            <person name="Jha R.K."/>
            <person name="Patterson J."/>
            <person name="Monnat R.J. Jr."/>
            <person name="Barlow S.B."/>
            <person name="Starkenburg S.R."/>
            <person name="Cattolico R.A."/>
        </authorList>
    </citation>
    <scope>NUCLEOTIDE SEQUENCE</scope>
    <source>
        <strain evidence="5">CCMP291</strain>
    </source>
</reference>
<accession>A0A0M0JQ96</accession>
<feature type="transmembrane region" description="Helical" evidence="2">
    <location>
        <begin position="340"/>
        <end position="363"/>
    </location>
</feature>
<dbReference type="OrthoDB" id="10621072at2759"/>